<dbReference type="PANTHER" id="PTHR37302">
    <property type="entry name" value="SLR1116 PROTEIN"/>
    <property type="match status" value="1"/>
</dbReference>
<reference evidence="3 4" key="1">
    <citation type="submission" date="2020-08" db="EMBL/GenBank/DDBJ databases">
        <title>Novel species isolated from subtropical streams in China.</title>
        <authorList>
            <person name="Lu H."/>
        </authorList>
    </citation>
    <scope>NUCLEOTIDE SEQUENCE [LARGE SCALE GENOMIC DNA]</scope>
    <source>
        <strain evidence="3 4">CY18W</strain>
    </source>
</reference>
<protein>
    <submittedName>
        <fullName evidence="3">DinB family protein</fullName>
    </submittedName>
</protein>
<evidence type="ECO:0000313" key="4">
    <source>
        <dbReference type="Proteomes" id="UP000650424"/>
    </source>
</evidence>
<sequence>MQTKKLLLTLFEYKAWANQDLFRLMASVSVDTYAREMHDAIRILNHIHVVDQIFAANLQSQSHGFTALNTPDTPALDDLHQRVSKTDQWFLDYLGQQPEASFGEEIHFTFVDGKPGMMSRGEMLLHVATHGNYHRGAVGRILFQIGVQPPRDTMTVYLHQTARIST</sequence>
<evidence type="ECO:0000256" key="1">
    <source>
        <dbReference type="ARBA" id="ARBA00008635"/>
    </source>
</evidence>
<keyword evidence="2" id="KW-0479">Metal-binding</keyword>
<evidence type="ECO:0000313" key="3">
    <source>
        <dbReference type="EMBL" id="MBC3916907.1"/>
    </source>
</evidence>
<dbReference type="SUPFAM" id="SSF109854">
    <property type="entry name" value="DinB/YfiT-like putative metalloenzymes"/>
    <property type="match status" value="1"/>
</dbReference>
<keyword evidence="4" id="KW-1185">Reference proteome</keyword>
<dbReference type="Proteomes" id="UP000650424">
    <property type="component" value="Unassembled WGS sequence"/>
</dbReference>
<gene>
    <name evidence="3" type="ORF">H8L32_05410</name>
</gene>
<dbReference type="PANTHER" id="PTHR37302:SF1">
    <property type="entry name" value="PROTEIN DINB"/>
    <property type="match status" value="1"/>
</dbReference>
<dbReference type="Pfam" id="PF05163">
    <property type="entry name" value="DinB"/>
    <property type="match status" value="1"/>
</dbReference>
<accession>A0ABR6ZLZ0</accession>
<proteinExistence type="inferred from homology"/>
<dbReference type="InterPro" id="IPR007837">
    <property type="entry name" value="DinB"/>
</dbReference>
<evidence type="ECO:0000256" key="2">
    <source>
        <dbReference type="ARBA" id="ARBA00022723"/>
    </source>
</evidence>
<dbReference type="RefSeq" id="WP_186946136.1">
    <property type="nucleotide sequence ID" value="NZ_JACOGF010000002.1"/>
</dbReference>
<name>A0ABR6ZLZ0_9BURK</name>
<comment type="caution">
    <text evidence="3">The sequence shown here is derived from an EMBL/GenBank/DDBJ whole genome shotgun (WGS) entry which is preliminary data.</text>
</comment>
<organism evidence="3 4">
    <name type="scientific">Undibacterium hunanense</name>
    <dbReference type="NCBI Taxonomy" id="2762292"/>
    <lineage>
        <taxon>Bacteria</taxon>
        <taxon>Pseudomonadati</taxon>
        <taxon>Pseudomonadota</taxon>
        <taxon>Betaproteobacteria</taxon>
        <taxon>Burkholderiales</taxon>
        <taxon>Oxalobacteraceae</taxon>
        <taxon>Undibacterium</taxon>
    </lineage>
</organism>
<dbReference type="Gene3D" id="1.20.120.450">
    <property type="entry name" value="dinb family like domain"/>
    <property type="match status" value="1"/>
</dbReference>
<dbReference type="EMBL" id="JACOGF010000002">
    <property type="protein sequence ID" value="MBC3916907.1"/>
    <property type="molecule type" value="Genomic_DNA"/>
</dbReference>
<comment type="similarity">
    <text evidence="1">Belongs to the DinB family.</text>
</comment>
<dbReference type="InterPro" id="IPR034660">
    <property type="entry name" value="DinB/YfiT-like"/>
</dbReference>